<evidence type="ECO:0000313" key="7">
    <source>
        <dbReference type="EMBL" id="KAJ7717031.1"/>
    </source>
</evidence>
<dbReference type="GO" id="GO:0008270">
    <property type="term" value="F:zinc ion binding"/>
    <property type="evidence" value="ECO:0007669"/>
    <property type="project" value="UniProtKB-KW"/>
</dbReference>
<keyword evidence="2 4" id="KW-0863">Zinc-finger</keyword>
<dbReference type="InterPro" id="IPR017907">
    <property type="entry name" value="Znf_RING_CS"/>
</dbReference>
<evidence type="ECO:0000256" key="1">
    <source>
        <dbReference type="ARBA" id="ARBA00022723"/>
    </source>
</evidence>
<evidence type="ECO:0000256" key="4">
    <source>
        <dbReference type="PROSITE-ProRule" id="PRU00175"/>
    </source>
</evidence>
<keyword evidence="8" id="KW-1185">Reference proteome</keyword>
<protein>
    <recommendedName>
        <fullName evidence="6">RING-type domain-containing protein</fullName>
    </recommendedName>
</protein>
<dbReference type="PROSITE" id="PS00518">
    <property type="entry name" value="ZF_RING_1"/>
    <property type="match status" value="1"/>
</dbReference>
<dbReference type="Gene3D" id="3.30.40.10">
    <property type="entry name" value="Zinc/RING finger domain, C3HC4 (zinc finger)"/>
    <property type="match status" value="1"/>
</dbReference>
<name>A0AAD7HC05_9AGAR</name>
<gene>
    <name evidence="7" type="ORF">B0H16DRAFT_1612377</name>
</gene>
<evidence type="ECO:0000256" key="3">
    <source>
        <dbReference type="ARBA" id="ARBA00022833"/>
    </source>
</evidence>
<dbReference type="InterPro" id="IPR001841">
    <property type="entry name" value="Znf_RING"/>
</dbReference>
<comment type="caution">
    <text evidence="7">The sequence shown here is derived from an EMBL/GenBank/DDBJ whole genome shotgun (WGS) entry which is preliminary data.</text>
</comment>
<feature type="compositionally biased region" description="Basic residues" evidence="5">
    <location>
        <begin position="55"/>
        <end position="64"/>
    </location>
</feature>
<dbReference type="InterPro" id="IPR027370">
    <property type="entry name" value="Znf-RING_euk"/>
</dbReference>
<reference evidence="7" key="1">
    <citation type="submission" date="2023-03" db="EMBL/GenBank/DDBJ databases">
        <title>Massive genome expansion in bonnet fungi (Mycena s.s.) driven by repeated elements and novel gene families across ecological guilds.</title>
        <authorList>
            <consortium name="Lawrence Berkeley National Laboratory"/>
            <person name="Harder C.B."/>
            <person name="Miyauchi S."/>
            <person name="Viragh M."/>
            <person name="Kuo A."/>
            <person name="Thoen E."/>
            <person name="Andreopoulos B."/>
            <person name="Lu D."/>
            <person name="Skrede I."/>
            <person name="Drula E."/>
            <person name="Henrissat B."/>
            <person name="Morin E."/>
            <person name="Kohler A."/>
            <person name="Barry K."/>
            <person name="LaButti K."/>
            <person name="Morin E."/>
            <person name="Salamov A."/>
            <person name="Lipzen A."/>
            <person name="Mereny Z."/>
            <person name="Hegedus B."/>
            <person name="Baldrian P."/>
            <person name="Stursova M."/>
            <person name="Weitz H."/>
            <person name="Taylor A."/>
            <person name="Grigoriev I.V."/>
            <person name="Nagy L.G."/>
            <person name="Martin F."/>
            <person name="Kauserud H."/>
        </authorList>
    </citation>
    <scope>NUCLEOTIDE SEQUENCE</scope>
    <source>
        <strain evidence="7">CBHHK182m</strain>
    </source>
</reference>
<proteinExistence type="predicted"/>
<dbReference type="EMBL" id="JARKIB010000283">
    <property type="protein sequence ID" value="KAJ7717031.1"/>
    <property type="molecule type" value="Genomic_DNA"/>
</dbReference>
<keyword evidence="3" id="KW-0862">Zinc</keyword>
<sequence length="177" mass="19539">MLNNHAAKEDNRNTGTSSALGLWLPEYNQSPSCGIPPPPSQGIEDNQGDDNATSPRKKSSPRRRQLACVALPPGLDESETYPSASIDSEGECAICMMDYEETLIVGSCGHSFCRECITSHVQSKLEARQFPITCPACVTSTEHLTNPSVILEDVLTRLNITDEQFMIFKHLERHQAY</sequence>
<dbReference type="InterPro" id="IPR013083">
    <property type="entry name" value="Znf_RING/FYVE/PHD"/>
</dbReference>
<evidence type="ECO:0000259" key="6">
    <source>
        <dbReference type="PROSITE" id="PS50089"/>
    </source>
</evidence>
<dbReference type="Pfam" id="PF13445">
    <property type="entry name" value="zf-RING_UBOX"/>
    <property type="match status" value="1"/>
</dbReference>
<feature type="domain" description="RING-type" evidence="6">
    <location>
        <begin position="92"/>
        <end position="137"/>
    </location>
</feature>
<dbReference type="SUPFAM" id="SSF57850">
    <property type="entry name" value="RING/U-box"/>
    <property type="match status" value="1"/>
</dbReference>
<feature type="compositionally biased region" description="Basic and acidic residues" evidence="5">
    <location>
        <begin position="1"/>
        <end position="12"/>
    </location>
</feature>
<dbReference type="PROSITE" id="PS50089">
    <property type="entry name" value="ZF_RING_2"/>
    <property type="match status" value="1"/>
</dbReference>
<evidence type="ECO:0000256" key="2">
    <source>
        <dbReference type="ARBA" id="ARBA00022771"/>
    </source>
</evidence>
<dbReference type="Proteomes" id="UP001215598">
    <property type="component" value="Unassembled WGS sequence"/>
</dbReference>
<evidence type="ECO:0000313" key="8">
    <source>
        <dbReference type="Proteomes" id="UP001215598"/>
    </source>
</evidence>
<dbReference type="SMART" id="SM00184">
    <property type="entry name" value="RING"/>
    <property type="match status" value="1"/>
</dbReference>
<keyword evidence="1" id="KW-0479">Metal-binding</keyword>
<organism evidence="7 8">
    <name type="scientific">Mycena metata</name>
    <dbReference type="NCBI Taxonomy" id="1033252"/>
    <lineage>
        <taxon>Eukaryota</taxon>
        <taxon>Fungi</taxon>
        <taxon>Dikarya</taxon>
        <taxon>Basidiomycota</taxon>
        <taxon>Agaricomycotina</taxon>
        <taxon>Agaricomycetes</taxon>
        <taxon>Agaricomycetidae</taxon>
        <taxon>Agaricales</taxon>
        <taxon>Marasmiineae</taxon>
        <taxon>Mycenaceae</taxon>
        <taxon>Mycena</taxon>
    </lineage>
</organism>
<accession>A0AAD7HC05</accession>
<dbReference type="AlphaFoldDB" id="A0AAD7HC05"/>
<feature type="region of interest" description="Disordered" evidence="5">
    <location>
        <begin position="1"/>
        <end position="64"/>
    </location>
</feature>
<evidence type="ECO:0000256" key="5">
    <source>
        <dbReference type="SAM" id="MobiDB-lite"/>
    </source>
</evidence>